<dbReference type="InterPro" id="IPR011234">
    <property type="entry name" value="Fumarylacetoacetase-like_C"/>
</dbReference>
<name>A0A6G1GNC0_9PEZI</name>
<accession>A0A6G1GNC0</accession>
<dbReference type="GO" id="GO:0016787">
    <property type="term" value="F:hydrolase activity"/>
    <property type="evidence" value="ECO:0007669"/>
    <property type="project" value="UniProtKB-KW"/>
</dbReference>
<keyword evidence="5" id="KW-1185">Reference proteome</keyword>
<proteinExistence type="inferred from homology"/>
<gene>
    <name evidence="4" type="ORF">K402DRAFT_457347</name>
</gene>
<organism evidence="4 5">
    <name type="scientific">Aulographum hederae CBS 113979</name>
    <dbReference type="NCBI Taxonomy" id="1176131"/>
    <lineage>
        <taxon>Eukaryota</taxon>
        <taxon>Fungi</taxon>
        <taxon>Dikarya</taxon>
        <taxon>Ascomycota</taxon>
        <taxon>Pezizomycotina</taxon>
        <taxon>Dothideomycetes</taxon>
        <taxon>Pleosporomycetidae</taxon>
        <taxon>Aulographales</taxon>
        <taxon>Aulographaceae</taxon>
    </lineage>
</organism>
<dbReference type="EMBL" id="ML977185">
    <property type="protein sequence ID" value="KAF1982322.1"/>
    <property type="molecule type" value="Genomic_DNA"/>
</dbReference>
<dbReference type="AlphaFoldDB" id="A0A6G1GNC0"/>
<evidence type="ECO:0000256" key="1">
    <source>
        <dbReference type="ARBA" id="ARBA00010211"/>
    </source>
</evidence>
<dbReference type="PANTHER" id="PTHR11820:SF112">
    <property type="entry name" value="FUMARYLACETOACETATE HYDROLASE FAMILY PROTEIN (AFU_ORTHOLOGUE AFUA_1G02370)-RELATED"/>
    <property type="match status" value="1"/>
</dbReference>
<keyword evidence="2" id="KW-0479">Metal-binding</keyword>
<feature type="domain" description="Fumarylacetoacetase-like C-terminal" evidence="3">
    <location>
        <begin position="73"/>
        <end position="281"/>
    </location>
</feature>
<dbReference type="OrthoDB" id="411064at2759"/>
<comment type="similarity">
    <text evidence="1">Belongs to the FAH family.</text>
</comment>
<dbReference type="Pfam" id="PF01557">
    <property type="entry name" value="FAA_hydrolase"/>
    <property type="match status" value="1"/>
</dbReference>
<evidence type="ECO:0000313" key="4">
    <source>
        <dbReference type="EMBL" id="KAF1982322.1"/>
    </source>
</evidence>
<dbReference type="GO" id="GO:0050163">
    <property type="term" value="F:oxaloacetate tautomerase activity"/>
    <property type="evidence" value="ECO:0007669"/>
    <property type="project" value="UniProtKB-ARBA"/>
</dbReference>
<dbReference type="GO" id="GO:0046872">
    <property type="term" value="F:metal ion binding"/>
    <property type="evidence" value="ECO:0007669"/>
    <property type="project" value="UniProtKB-KW"/>
</dbReference>
<dbReference type="GO" id="GO:0006107">
    <property type="term" value="P:oxaloacetate metabolic process"/>
    <property type="evidence" value="ECO:0007669"/>
    <property type="project" value="UniProtKB-ARBA"/>
</dbReference>
<keyword evidence="4" id="KW-0378">Hydrolase</keyword>
<dbReference type="FunFam" id="3.90.850.10:FF:000002">
    <property type="entry name" value="2-hydroxyhepta-2,4-diene-1,7-dioate isomerase"/>
    <property type="match status" value="1"/>
</dbReference>
<evidence type="ECO:0000256" key="2">
    <source>
        <dbReference type="ARBA" id="ARBA00022723"/>
    </source>
</evidence>
<dbReference type="PANTHER" id="PTHR11820">
    <property type="entry name" value="ACYLPYRUVASE"/>
    <property type="match status" value="1"/>
</dbReference>
<reference evidence="4" key="1">
    <citation type="journal article" date="2020" name="Stud. Mycol.">
        <title>101 Dothideomycetes genomes: a test case for predicting lifestyles and emergence of pathogens.</title>
        <authorList>
            <person name="Haridas S."/>
            <person name="Albert R."/>
            <person name="Binder M."/>
            <person name="Bloem J."/>
            <person name="Labutti K."/>
            <person name="Salamov A."/>
            <person name="Andreopoulos B."/>
            <person name="Baker S."/>
            <person name="Barry K."/>
            <person name="Bills G."/>
            <person name="Bluhm B."/>
            <person name="Cannon C."/>
            <person name="Castanera R."/>
            <person name="Culley D."/>
            <person name="Daum C."/>
            <person name="Ezra D."/>
            <person name="Gonzalez J."/>
            <person name="Henrissat B."/>
            <person name="Kuo A."/>
            <person name="Liang C."/>
            <person name="Lipzen A."/>
            <person name="Lutzoni F."/>
            <person name="Magnuson J."/>
            <person name="Mondo S."/>
            <person name="Nolan M."/>
            <person name="Ohm R."/>
            <person name="Pangilinan J."/>
            <person name="Park H.-J."/>
            <person name="Ramirez L."/>
            <person name="Alfaro M."/>
            <person name="Sun H."/>
            <person name="Tritt A."/>
            <person name="Yoshinaga Y."/>
            <person name="Zwiers L.-H."/>
            <person name="Turgeon B."/>
            <person name="Goodwin S."/>
            <person name="Spatafora J."/>
            <person name="Crous P."/>
            <person name="Grigoriev I."/>
        </authorList>
    </citation>
    <scope>NUCLEOTIDE SEQUENCE</scope>
    <source>
        <strain evidence="4">CBS 113979</strain>
    </source>
</reference>
<dbReference type="InterPro" id="IPR036663">
    <property type="entry name" value="Fumarylacetoacetase_C_sf"/>
</dbReference>
<sequence length="289" mass="31228">MSWTRLIRFVAKDTKTYYGNAILPPGTTDIGKARSANIINGSPWSSNYIVTDRIAEITHLLPPIALADCTTLRCLGLNYRAHAVESNLPIPKSPILFYKPGTALAAPFSDIPVPFMAQEHDGLDYECELVVVIGRDAKDVSEEEALDYVAGYCVGNDVSHRAWQIELGGGQWSLGKGFDGWAPLGPGIVSTALIPDPSKLRIQTRVNGETMQDSNTKDLIFGVKETLSFLSGGTTLRAGDVIFTGTPQGVGMGRNPKLWLKDGDFVEVELEGVGTCGNKVVFEKGKAKL</sequence>
<evidence type="ECO:0000313" key="5">
    <source>
        <dbReference type="Proteomes" id="UP000800041"/>
    </source>
</evidence>
<protein>
    <submittedName>
        <fullName evidence="4">Fumarylacetoacetate hydrolase family protein</fullName>
    </submittedName>
</protein>
<dbReference type="Gene3D" id="3.90.850.10">
    <property type="entry name" value="Fumarylacetoacetase-like, C-terminal domain"/>
    <property type="match status" value="1"/>
</dbReference>
<dbReference type="SUPFAM" id="SSF56529">
    <property type="entry name" value="FAH"/>
    <property type="match status" value="1"/>
</dbReference>
<dbReference type="Proteomes" id="UP000800041">
    <property type="component" value="Unassembled WGS sequence"/>
</dbReference>
<evidence type="ECO:0000259" key="3">
    <source>
        <dbReference type="Pfam" id="PF01557"/>
    </source>
</evidence>